<evidence type="ECO:0000313" key="2">
    <source>
        <dbReference type="Proteomes" id="UP000535543"/>
    </source>
</evidence>
<dbReference type="RefSeq" id="WP_169587685.1">
    <property type="nucleotide sequence ID" value="NZ_VCQU01000004.1"/>
</dbReference>
<sequence length="141" mass="15498">MSSEVIAAARAIASIAHRGQTDKSGEPYIDHPRRIAERLNDPSQVAAAWLHDVIEDCGISAQDLAAAGIPGDVIDAVVLLTRSDEYTSDHYYASIRENPIALAVKLADIDDNTDEERLAKLDTETQERLREKYRAAIRALT</sequence>
<protein>
    <submittedName>
        <fullName evidence="1">HD domain-containing protein</fullName>
    </submittedName>
</protein>
<name>A0A848KB67_9NOCA</name>
<dbReference type="EMBL" id="VCQU01000004">
    <property type="protein sequence ID" value="NMN96113.1"/>
    <property type="molecule type" value="Genomic_DNA"/>
</dbReference>
<gene>
    <name evidence="1" type="ORF">FGL95_13830</name>
</gene>
<dbReference type="Proteomes" id="UP000535543">
    <property type="component" value="Unassembled WGS sequence"/>
</dbReference>
<accession>A0A848KB67</accession>
<dbReference type="Gene3D" id="1.10.3210.10">
    <property type="entry name" value="Hypothetical protein af1432"/>
    <property type="match status" value="1"/>
</dbReference>
<proteinExistence type="predicted"/>
<dbReference type="SUPFAM" id="SSF109604">
    <property type="entry name" value="HD-domain/PDEase-like"/>
    <property type="match status" value="1"/>
</dbReference>
<dbReference type="Pfam" id="PF13328">
    <property type="entry name" value="HD_4"/>
    <property type="match status" value="1"/>
</dbReference>
<reference evidence="1 2" key="2">
    <citation type="submission" date="2020-06" db="EMBL/GenBank/DDBJ databases">
        <title>Antribacter stalactiti gen. nov., sp. nov., a new member of the family Nacardiaceae isolated from a cave.</title>
        <authorList>
            <person name="Kim I.S."/>
        </authorList>
    </citation>
    <scope>NUCLEOTIDE SEQUENCE [LARGE SCALE GENOMIC DNA]</scope>
    <source>
        <strain evidence="1 2">YC2-7</strain>
    </source>
</reference>
<organism evidence="1 2">
    <name type="scientific">Antrihabitans stalactiti</name>
    <dbReference type="NCBI Taxonomy" id="2584121"/>
    <lineage>
        <taxon>Bacteria</taxon>
        <taxon>Bacillati</taxon>
        <taxon>Actinomycetota</taxon>
        <taxon>Actinomycetes</taxon>
        <taxon>Mycobacteriales</taxon>
        <taxon>Nocardiaceae</taxon>
        <taxon>Antrihabitans</taxon>
    </lineage>
</organism>
<reference evidence="1 2" key="1">
    <citation type="submission" date="2019-05" db="EMBL/GenBank/DDBJ databases">
        <authorList>
            <person name="Lee S.D."/>
        </authorList>
    </citation>
    <scope>NUCLEOTIDE SEQUENCE [LARGE SCALE GENOMIC DNA]</scope>
    <source>
        <strain evidence="1 2">YC2-7</strain>
    </source>
</reference>
<comment type="caution">
    <text evidence="1">The sequence shown here is derived from an EMBL/GenBank/DDBJ whole genome shotgun (WGS) entry which is preliminary data.</text>
</comment>
<evidence type="ECO:0000313" key="1">
    <source>
        <dbReference type="EMBL" id="NMN96113.1"/>
    </source>
</evidence>
<keyword evidence="2" id="KW-1185">Reference proteome</keyword>
<dbReference type="AlphaFoldDB" id="A0A848KB67"/>